<dbReference type="EMBL" id="BMMZ01000010">
    <property type="protein sequence ID" value="GGL74948.1"/>
    <property type="molecule type" value="Genomic_DNA"/>
</dbReference>
<dbReference type="InterPro" id="IPR036388">
    <property type="entry name" value="WH-like_DNA-bd_sf"/>
</dbReference>
<reference evidence="1" key="2">
    <citation type="submission" date="2020-09" db="EMBL/GenBank/DDBJ databases">
        <authorList>
            <person name="Sun Q."/>
            <person name="Zhou Y."/>
        </authorList>
    </citation>
    <scope>NUCLEOTIDE SEQUENCE</scope>
    <source>
        <strain evidence="1">CGMCC 4.7306</strain>
    </source>
</reference>
<evidence type="ECO:0000313" key="2">
    <source>
        <dbReference type="Proteomes" id="UP000613840"/>
    </source>
</evidence>
<dbReference type="SUPFAM" id="SSF46785">
    <property type="entry name" value="Winged helix' DNA-binding domain"/>
    <property type="match status" value="1"/>
</dbReference>
<evidence type="ECO:0000313" key="1">
    <source>
        <dbReference type="EMBL" id="GGL74948.1"/>
    </source>
</evidence>
<dbReference type="Proteomes" id="UP000613840">
    <property type="component" value="Unassembled WGS sequence"/>
</dbReference>
<dbReference type="Pfam" id="PF12840">
    <property type="entry name" value="HTH_20"/>
    <property type="match status" value="1"/>
</dbReference>
<dbReference type="CDD" id="cd00090">
    <property type="entry name" value="HTH_ARSR"/>
    <property type="match status" value="1"/>
</dbReference>
<organism evidence="1 2">
    <name type="scientific">Microlunatus endophyticus</name>
    <dbReference type="NCBI Taxonomy" id="1716077"/>
    <lineage>
        <taxon>Bacteria</taxon>
        <taxon>Bacillati</taxon>
        <taxon>Actinomycetota</taxon>
        <taxon>Actinomycetes</taxon>
        <taxon>Propionibacteriales</taxon>
        <taxon>Propionibacteriaceae</taxon>
        <taxon>Microlunatus</taxon>
    </lineage>
</organism>
<sequence length="170" mass="19101">MLKGLAHPLRARLYYVLFARGTARATDLARELDAPVNQISQHLRYMAKYGIIEEATGLATDKRERVWRPASSMGLAPDPDATAAPAYEEIGRRSAHATLDAYLTNARPGFHHANDITVHLSPDEVEEFANEVQELLLRWNRLGQDRNAADPETERVTYLTNVYIHPLPAD</sequence>
<proteinExistence type="predicted"/>
<dbReference type="InterPro" id="IPR011991">
    <property type="entry name" value="ArsR-like_HTH"/>
</dbReference>
<keyword evidence="2" id="KW-1185">Reference proteome</keyword>
<dbReference type="Gene3D" id="1.10.10.10">
    <property type="entry name" value="Winged helix-like DNA-binding domain superfamily/Winged helix DNA-binding domain"/>
    <property type="match status" value="1"/>
</dbReference>
<accession>A0A917W801</accession>
<reference evidence="1" key="1">
    <citation type="journal article" date="2014" name="Int. J. Syst. Evol. Microbiol.">
        <title>Complete genome sequence of Corynebacterium casei LMG S-19264T (=DSM 44701T), isolated from a smear-ripened cheese.</title>
        <authorList>
            <consortium name="US DOE Joint Genome Institute (JGI-PGF)"/>
            <person name="Walter F."/>
            <person name="Albersmeier A."/>
            <person name="Kalinowski J."/>
            <person name="Ruckert C."/>
        </authorList>
    </citation>
    <scope>NUCLEOTIDE SEQUENCE</scope>
    <source>
        <strain evidence="1">CGMCC 4.7306</strain>
    </source>
</reference>
<dbReference type="InterPro" id="IPR036390">
    <property type="entry name" value="WH_DNA-bd_sf"/>
</dbReference>
<protein>
    <submittedName>
        <fullName evidence="1">Transcriptional regulator</fullName>
    </submittedName>
</protein>
<dbReference type="AlphaFoldDB" id="A0A917W801"/>
<name>A0A917W801_9ACTN</name>
<gene>
    <name evidence="1" type="ORF">GCM10011575_36450</name>
</gene>
<comment type="caution">
    <text evidence="1">The sequence shown here is derived from an EMBL/GenBank/DDBJ whole genome shotgun (WGS) entry which is preliminary data.</text>
</comment>